<feature type="domain" description="Glycosyl transferase family 1" evidence="1">
    <location>
        <begin position="155"/>
        <end position="295"/>
    </location>
</feature>
<feature type="domain" description="Glycosyltransferase subfamily 4-like N-terminal" evidence="2">
    <location>
        <begin position="41"/>
        <end position="140"/>
    </location>
</feature>
<dbReference type="SUPFAM" id="SSF53756">
    <property type="entry name" value="UDP-Glycosyltransferase/glycogen phosphorylase"/>
    <property type="match status" value="1"/>
</dbReference>
<dbReference type="EMBL" id="DWWM01000007">
    <property type="protein sequence ID" value="HJC35818.1"/>
    <property type="molecule type" value="Genomic_DNA"/>
</dbReference>
<protein>
    <submittedName>
        <fullName evidence="3">Glycosyltransferase family 4 protein</fullName>
    </submittedName>
</protein>
<dbReference type="Gene3D" id="3.40.50.2000">
    <property type="entry name" value="Glycogen Phosphorylase B"/>
    <property type="match status" value="2"/>
</dbReference>
<reference evidence="3" key="1">
    <citation type="journal article" date="2021" name="PeerJ">
        <title>Extensive microbial diversity within the chicken gut microbiome revealed by metagenomics and culture.</title>
        <authorList>
            <person name="Gilroy R."/>
            <person name="Ravi A."/>
            <person name="Getino M."/>
            <person name="Pursley I."/>
            <person name="Horton D.L."/>
            <person name="Alikhan N.F."/>
            <person name="Baker D."/>
            <person name="Gharbi K."/>
            <person name="Hall N."/>
            <person name="Watson M."/>
            <person name="Adriaenssens E.M."/>
            <person name="Foster-Nyarko E."/>
            <person name="Jarju S."/>
            <person name="Secka A."/>
            <person name="Antonio M."/>
            <person name="Oren A."/>
            <person name="Chaudhuri R.R."/>
            <person name="La Ragione R."/>
            <person name="Hildebrand F."/>
            <person name="Pallen M.J."/>
        </authorList>
    </citation>
    <scope>NUCLEOTIDE SEQUENCE</scope>
    <source>
        <strain evidence="3">CHK187-11901</strain>
    </source>
</reference>
<evidence type="ECO:0000259" key="2">
    <source>
        <dbReference type="Pfam" id="PF13439"/>
    </source>
</evidence>
<evidence type="ECO:0000259" key="1">
    <source>
        <dbReference type="Pfam" id="PF00534"/>
    </source>
</evidence>
<comment type="caution">
    <text evidence="3">The sequence shown here is derived from an EMBL/GenBank/DDBJ whole genome shotgun (WGS) entry which is preliminary data.</text>
</comment>
<dbReference type="InterPro" id="IPR050194">
    <property type="entry name" value="Glycosyltransferase_grp1"/>
</dbReference>
<gene>
    <name evidence="3" type="ORF">H9702_01655</name>
</gene>
<dbReference type="PANTHER" id="PTHR45947:SF3">
    <property type="entry name" value="SULFOQUINOVOSYL TRANSFERASE SQD2"/>
    <property type="match status" value="1"/>
</dbReference>
<reference evidence="3" key="2">
    <citation type="submission" date="2021-04" db="EMBL/GenBank/DDBJ databases">
        <authorList>
            <person name="Gilroy R."/>
        </authorList>
    </citation>
    <scope>NUCLEOTIDE SEQUENCE</scope>
    <source>
        <strain evidence="3">CHK187-11901</strain>
    </source>
</reference>
<dbReference type="InterPro" id="IPR028098">
    <property type="entry name" value="Glyco_trans_4-like_N"/>
</dbReference>
<dbReference type="GO" id="GO:0016757">
    <property type="term" value="F:glycosyltransferase activity"/>
    <property type="evidence" value="ECO:0007669"/>
    <property type="project" value="InterPro"/>
</dbReference>
<accession>A0A9D2SU43</accession>
<dbReference type="Pfam" id="PF00534">
    <property type="entry name" value="Glycos_transf_1"/>
    <property type="match status" value="1"/>
</dbReference>
<sequence>MKVLLYFEGQHMIRRSGIGHAMRHQMAALDSQGIEWTLNEKDDYDILHLNTVGIASEMIAKKARREGKKILVHAHSTQEDFRNSFLLSNQVSALFKKRLMHVYQLGDRIVTPTPYSKRLLEEYGITIPIDAVSNGVDLERFARDERKIAAYRDHFHLEGKKSVICVGLPFERKGIFDFIEVARQLPEVTFIWFGKVPLYTVPAKIRRIVKGAHPPNVIFPGYVEGDVLEGAYAGADAFFFPSKEETEGIVVLEALAASQQIIVRDIPVFSDWLTHGVNCWKGKDTDEFRALVSAAVNHKLKDIRAGALQCAQERSIEAVGRSLRRVYEKLYE</sequence>
<dbReference type="CDD" id="cd03801">
    <property type="entry name" value="GT4_PimA-like"/>
    <property type="match status" value="1"/>
</dbReference>
<organism evidence="3 4">
    <name type="scientific">Candidatus Merdibacter merdavium</name>
    <dbReference type="NCBI Taxonomy" id="2838692"/>
    <lineage>
        <taxon>Bacteria</taxon>
        <taxon>Bacillati</taxon>
        <taxon>Bacillota</taxon>
        <taxon>Erysipelotrichia</taxon>
        <taxon>Erysipelotrichales</taxon>
        <taxon>Erysipelotrichaceae</taxon>
        <taxon>Merdibacter</taxon>
    </lineage>
</organism>
<evidence type="ECO:0000313" key="3">
    <source>
        <dbReference type="EMBL" id="HJC35818.1"/>
    </source>
</evidence>
<dbReference type="Pfam" id="PF13439">
    <property type="entry name" value="Glyco_transf_4"/>
    <property type="match status" value="1"/>
</dbReference>
<proteinExistence type="predicted"/>
<dbReference type="PANTHER" id="PTHR45947">
    <property type="entry name" value="SULFOQUINOVOSYL TRANSFERASE SQD2"/>
    <property type="match status" value="1"/>
</dbReference>
<evidence type="ECO:0000313" key="4">
    <source>
        <dbReference type="Proteomes" id="UP000823896"/>
    </source>
</evidence>
<dbReference type="InterPro" id="IPR001296">
    <property type="entry name" value="Glyco_trans_1"/>
</dbReference>
<dbReference type="AlphaFoldDB" id="A0A9D2SU43"/>
<name>A0A9D2SU43_9FIRM</name>
<dbReference type="Proteomes" id="UP000823896">
    <property type="component" value="Unassembled WGS sequence"/>
</dbReference>